<dbReference type="GO" id="GO:0043495">
    <property type="term" value="F:protein-membrane adaptor activity"/>
    <property type="evidence" value="ECO:0007669"/>
    <property type="project" value="TreeGrafter"/>
</dbReference>
<dbReference type="GeneID" id="106118777"/>
<reference evidence="6" key="1">
    <citation type="submission" date="2025-08" db="UniProtKB">
        <authorList>
            <consortium name="RefSeq"/>
        </authorList>
    </citation>
    <scope>IDENTIFICATION</scope>
</reference>
<dbReference type="GO" id="GO:0016020">
    <property type="term" value="C:membrane"/>
    <property type="evidence" value="ECO:0007669"/>
    <property type="project" value="UniProtKB-SubCell"/>
</dbReference>
<evidence type="ECO:0000256" key="4">
    <source>
        <dbReference type="ARBA" id="ARBA00023136"/>
    </source>
</evidence>
<evidence type="ECO:0000256" key="3">
    <source>
        <dbReference type="ARBA" id="ARBA00022989"/>
    </source>
</evidence>
<keyword evidence="4" id="KW-0472">Membrane</keyword>
<proteinExistence type="predicted"/>
<organism evidence="6">
    <name type="scientific">Papilio xuthus</name>
    <name type="common">Asian swallowtail butterfly</name>
    <dbReference type="NCBI Taxonomy" id="66420"/>
    <lineage>
        <taxon>Eukaryota</taxon>
        <taxon>Metazoa</taxon>
        <taxon>Ecdysozoa</taxon>
        <taxon>Arthropoda</taxon>
        <taxon>Hexapoda</taxon>
        <taxon>Insecta</taxon>
        <taxon>Pterygota</taxon>
        <taxon>Neoptera</taxon>
        <taxon>Endopterygota</taxon>
        <taxon>Lepidoptera</taxon>
        <taxon>Glossata</taxon>
        <taxon>Ditrysia</taxon>
        <taxon>Papilionoidea</taxon>
        <taxon>Papilionidae</taxon>
        <taxon>Papilioninae</taxon>
        <taxon>Papilio</taxon>
    </lineage>
</organism>
<protein>
    <submittedName>
        <fullName evidence="6">SUN domain-containing protein 5-like</fullName>
    </submittedName>
</protein>
<dbReference type="InterPro" id="IPR008979">
    <property type="entry name" value="Galactose-bd-like_sf"/>
</dbReference>
<dbReference type="Pfam" id="PF07738">
    <property type="entry name" value="Sad1_UNC"/>
    <property type="match status" value="1"/>
</dbReference>
<dbReference type="CTD" id="6676"/>
<dbReference type="KEGG" id="pxu:106118777"/>
<dbReference type="Gene3D" id="2.60.120.260">
    <property type="entry name" value="Galactose-binding domain-like"/>
    <property type="match status" value="1"/>
</dbReference>
<accession>A0AAJ6ZBI7</accession>
<evidence type="ECO:0000256" key="1">
    <source>
        <dbReference type="ARBA" id="ARBA00004370"/>
    </source>
</evidence>
<dbReference type="PANTHER" id="PTHR12911">
    <property type="entry name" value="SAD1/UNC-84-LIKE PROTEIN-RELATED"/>
    <property type="match status" value="1"/>
</dbReference>
<dbReference type="PROSITE" id="PS51469">
    <property type="entry name" value="SUN"/>
    <property type="match status" value="1"/>
</dbReference>
<evidence type="ECO:0000259" key="5">
    <source>
        <dbReference type="PROSITE" id="PS51469"/>
    </source>
</evidence>
<dbReference type="PANTHER" id="PTHR12911:SF8">
    <property type="entry name" value="KLAROID PROTEIN-RELATED"/>
    <property type="match status" value="1"/>
</dbReference>
<dbReference type="InterPro" id="IPR045119">
    <property type="entry name" value="SUN1-5"/>
</dbReference>
<keyword evidence="2" id="KW-0812">Transmembrane</keyword>
<dbReference type="GO" id="GO:0005635">
    <property type="term" value="C:nuclear envelope"/>
    <property type="evidence" value="ECO:0007669"/>
    <property type="project" value="TreeGrafter"/>
</dbReference>
<feature type="domain" description="SUN" evidence="5">
    <location>
        <begin position="61"/>
        <end position="212"/>
    </location>
</feature>
<evidence type="ECO:0000313" key="6">
    <source>
        <dbReference type="RefSeq" id="XP_013168979.1"/>
    </source>
</evidence>
<sequence length="219" mass="24647">MDEASVDECRRRMGHLAGELSRTQRALRATLRLKRTLMHTTQSYVPELSDKSVMQRGYVAGARASKGSDTREWGGRVALWGVLPLWRAAPPPDTVLAQRPPVPADCWPFSGSQGEVVIELSRKARLSQLSVEHVRPDTARSAPKNFVVYSILDNTTRVESARGAYTYNRPAKQYFPLTARIPVRRVAFTVLSNQGNERYTCLYRIHLYGTLETNQNISS</sequence>
<name>A0AAJ6ZBI7_PAPXU</name>
<dbReference type="Proteomes" id="UP000694872">
    <property type="component" value="Unplaced"/>
</dbReference>
<dbReference type="InterPro" id="IPR012919">
    <property type="entry name" value="SUN_dom"/>
</dbReference>
<gene>
    <name evidence="6" type="primary">LOC106118777</name>
</gene>
<keyword evidence="3" id="KW-1133">Transmembrane helix</keyword>
<dbReference type="SUPFAM" id="SSF49785">
    <property type="entry name" value="Galactose-binding domain-like"/>
    <property type="match status" value="1"/>
</dbReference>
<comment type="subcellular location">
    <subcellularLocation>
        <location evidence="1">Membrane</location>
    </subcellularLocation>
</comment>
<dbReference type="RefSeq" id="XP_013168979.1">
    <property type="nucleotide sequence ID" value="XM_013313525.1"/>
</dbReference>
<dbReference type="AlphaFoldDB" id="A0AAJ6ZBI7"/>
<evidence type="ECO:0000256" key="2">
    <source>
        <dbReference type="ARBA" id="ARBA00022692"/>
    </source>
</evidence>